<evidence type="ECO:0000313" key="2">
    <source>
        <dbReference type="EMBL" id="MCP2012872.1"/>
    </source>
</evidence>
<dbReference type="PANTHER" id="PTHR33840:SF1">
    <property type="entry name" value="TLE1 PHOSPHOLIPASE DOMAIN-CONTAINING PROTEIN"/>
    <property type="match status" value="1"/>
</dbReference>
<reference evidence="2" key="2">
    <citation type="submission" date="2022-03" db="EMBL/GenBank/DDBJ databases">
        <title>Genome Encyclopedia of Bacteria and Archaea VI: Functional Genomics of Type Strains.</title>
        <authorList>
            <person name="Whitman W."/>
        </authorList>
    </citation>
    <scope>NUCLEOTIDE SEQUENCE</scope>
    <source>
        <strain evidence="2">HSC-15S17</strain>
    </source>
</reference>
<dbReference type="PANTHER" id="PTHR33840">
    <property type="match status" value="1"/>
</dbReference>
<dbReference type="EMBL" id="JALJZU010000069">
    <property type="protein sequence ID" value="MCP2012872.1"/>
    <property type="molecule type" value="Genomic_DNA"/>
</dbReference>
<protein>
    <submittedName>
        <fullName evidence="1">DUF2235 domain-containing protein</fullName>
    </submittedName>
</protein>
<dbReference type="AlphaFoldDB" id="A0AA41LBW2"/>
<keyword evidence="4" id="KW-1185">Reference proteome</keyword>
<name>A0AA41LBW2_9BURK</name>
<organism evidence="1 3">
    <name type="scientific">Duganella violaceipulchra</name>
    <dbReference type="NCBI Taxonomy" id="2849652"/>
    <lineage>
        <taxon>Bacteria</taxon>
        <taxon>Pseudomonadati</taxon>
        <taxon>Pseudomonadota</taxon>
        <taxon>Betaproteobacteria</taxon>
        <taxon>Burkholderiales</taxon>
        <taxon>Oxalobacteraceae</taxon>
        <taxon>Telluria group</taxon>
        <taxon>Duganella</taxon>
    </lineage>
</organism>
<gene>
    <name evidence="1" type="ORF">KVP70_33035</name>
    <name evidence="2" type="ORF">L1274_006646</name>
</gene>
<accession>A0AA41LBW2</accession>
<sequence>MAINEIKDKFGITRTAPVQNIKPPKPVRYIDASACEMTMQIGVFFDGTGNNLELDKGKQGHSNVARLHETYLNSPEIGSYRIYIPGLGTPFPSIGEDTETTAGGAFGSGGDSRIVFALLRVFDAIHQSLFHTEMFNKELRRALCNSSPSKADKMQLEKIGLTSSLVDSDGRDRIGRYLNVCMKTIKTRMQNQRTPKICECHLDIFGFSRGATEARVFCHWLNDLLNSSKLAEIPLRFRFLAQCRSVWNLTSGNMSVTSTF</sequence>
<reference evidence="1" key="1">
    <citation type="submission" date="2021-07" db="EMBL/GenBank/DDBJ databases">
        <title>Characterization of violacein-producing bacteria and related species.</title>
        <authorList>
            <person name="Wilson H.S."/>
            <person name="De Leon M.E."/>
        </authorList>
    </citation>
    <scope>NUCLEOTIDE SEQUENCE</scope>
    <source>
        <strain evidence="1">HSC-15S17</strain>
    </source>
</reference>
<dbReference type="Proteomes" id="UP001155901">
    <property type="component" value="Unassembled WGS sequence"/>
</dbReference>
<evidence type="ECO:0000313" key="4">
    <source>
        <dbReference type="Proteomes" id="UP001162889"/>
    </source>
</evidence>
<dbReference type="Proteomes" id="UP001162889">
    <property type="component" value="Unassembled WGS sequence"/>
</dbReference>
<dbReference type="EMBL" id="JAHTGR010000079">
    <property type="protein sequence ID" value="MBV6325735.1"/>
    <property type="molecule type" value="Genomic_DNA"/>
</dbReference>
<evidence type="ECO:0000313" key="3">
    <source>
        <dbReference type="Proteomes" id="UP001155901"/>
    </source>
</evidence>
<comment type="caution">
    <text evidence="1">The sequence shown here is derived from an EMBL/GenBank/DDBJ whole genome shotgun (WGS) entry which is preliminary data.</text>
</comment>
<dbReference type="RefSeq" id="WP_217946668.1">
    <property type="nucleotide sequence ID" value="NZ_JAHTGR010000079.1"/>
</dbReference>
<evidence type="ECO:0000313" key="1">
    <source>
        <dbReference type="EMBL" id="MBV6325735.1"/>
    </source>
</evidence>
<proteinExistence type="predicted"/>